<evidence type="ECO:0000256" key="1">
    <source>
        <dbReference type="SAM" id="MobiDB-lite"/>
    </source>
</evidence>
<accession>A0A7J6PWY7</accession>
<organism evidence="2 3">
    <name type="scientific">Perkinsus olseni</name>
    <name type="common">Perkinsus atlanticus</name>
    <dbReference type="NCBI Taxonomy" id="32597"/>
    <lineage>
        <taxon>Eukaryota</taxon>
        <taxon>Sar</taxon>
        <taxon>Alveolata</taxon>
        <taxon>Perkinsozoa</taxon>
        <taxon>Perkinsea</taxon>
        <taxon>Perkinsida</taxon>
        <taxon>Perkinsidae</taxon>
        <taxon>Perkinsus</taxon>
    </lineage>
</organism>
<feature type="non-terminal residue" evidence="2">
    <location>
        <position position="1"/>
    </location>
</feature>
<protein>
    <submittedName>
        <fullName evidence="2">Uncharacterized protein</fullName>
    </submittedName>
</protein>
<dbReference type="EMBL" id="JABANO010037083">
    <property type="protein sequence ID" value="KAF4700744.1"/>
    <property type="molecule type" value="Genomic_DNA"/>
</dbReference>
<reference evidence="2 3" key="1">
    <citation type="submission" date="2020-04" db="EMBL/GenBank/DDBJ databases">
        <title>Perkinsus olseni comparative genomics.</title>
        <authorList>
            <person name="Bogema D.R."/>
        </authorList>
    </citation>
    <scope>NUCLEOTIDE SEQUENCE [LARGE SCALE GENOMIC DNA]</scope>
    <source>
        <strain evidence="2 3">ATCC PRA-207</strain>
    </source>
</reference>
<evidence type="ECO:0000313" key="3">
    <source>
        <dbReference type="Proteomes" id="UP000553632"/>
    </source>
</evidence>
<dbReference type="Proteomes" id="UP000553632">
    <property type="component" value="Unassembled WGS sequence"/>
</dbReference>
<evidence type="ECO:0000313" key="2">
    <source>
        <dbReference type="EMBL" id="KAF4700744.1"/>
    </source>
</evidence>
<proteinExistence type="predicted"/>
<name>A0A7J6PWY7_PEROL</name>
<gene>
    <name evidence="2" type="ORF">FOZ63_016476</name>
</gene>
<feature type="region of interest" description="Disordered" evidence="1">
    <location>
        <begin position="36"/>
        <end position="62"/>
    </location>
</feature>
<keyword evidence="3" id="KW-1185">Reference proteome</keyword>
<dbReference type="AlphaFoldDB" id="A0A7J6PWY7"/>
<feature type="compositionally biased region" description="Basic and acidic residues" evidence="1">
    <location>
        <begin position="43"/>
        <end position="62"/>
    </location>
</feature>
<sequence length="120" mass="12980">MASQGSGAAEPCVSDEELMSAYPSVVTYLCGRTQRLRGRHTRTRSDKACDGSADRTEQDLKLSRQEPTEYVITSEMVMASAAGCRDVGGVVTSEKFEEKACADLCYAGDITPSLETMKVK</sequence>
<comment type="caution">
    <text evidence="2">The sequence shown here is derived from an EMBL/GenBank/DDBJ whole genome shotgun (WGS) entry which is preliminary data.</text>
</comment>